<proteinExistence type="predicted"/>
<organism evidence="1 2">
    <name type="scientific">Pisolithus microcarpus 441</name>
    <dbReference type="NCBI Taxonomy" id="765257"/>
    <lineage>
        <taxon>Eukaryota</taxon>
        <taxon>Fungi</taxon>
        <taxon>Dikarya</taxon>
        <taxon>Basidiomycota</taxon>
        <taxon>Agaricomycotina</taxon>
        <taxon>Agaricomycetes</taxon>
        <taxon>Agaricomycetidae</taxon>
        <taxon>Boletales</taxon>
        <taxon>Sclerodermatineae</taxon>
        <taxon>Pisolithaceae</taxon>
        <taxon>Pisolithus</taxon>
    </lineage>
</organism>
<gene>
    <name evidence="1" type="ORF">PISMIDRAFT_89816</name>
</gene>
<keyword evidence="2" id="KW-1185">Reference proteome</keyword>
<reference evidence="2" key="2">
    <citation type="submission" date="2015-01" db="EMBL/GenBank/DDBJ databases">
        <title>Evolutionary Origins and Diversification of the Mycorrhizal Mutualists.</title>
        <authorList>
            <consortium name="DOE Joint Genome Institute"/>
            <consortium name="Mycorrhizal Genomics Consortium"/>
            <person name="Kohler A."/>
            <person name="Kuo A."/>
            <person name="Nagy L.G."/>
            <person name="Floudas D."/>
            <person name="Copeland A."/>
            <person name="Barry K.W."/>
            <person name="Cichocki N."/>
            <person name="Veneault-Fourrey C."/>
            <person name="LaButti K."/>
            <person name="Lindquist E.A."/>
            <person name="Lipzen A."/>
            <person name="Lundell T."/>
            <person name="Morin E."/>
            <person name="Murat C."/>
            <person name="Riley R."/>
            <person name="Ohm R."/>
            <person name="Sun H."/>
            <person name="Tunlid A."/>
            <person name="Henrissat B."/>
            <person name="Grigoriev I.V."/>
            <person name="Hibbett D.S."/>
            <person name="Martin F."/>
        </authorList>
    </citation>
    <scope>NUCLEOTIDE SEQUENCE [LARGE SCALE GENOMIC DNA]</scope>
    <source>
        <strain evidence="2">441</strain>
    </source>
</reference>
<name>A0A0C9ZSX1_9AGAM</name>
<sequence>MEHVMDYCDAADLQQFVATSRLGAVQVREYLQKRICAVAGEYFHDGEILMDILHTCDAVISGSTALHTLLPKLDTPWTPADLDIYVPQSTSTQLLNRIMAEGYSIVTDEQQLQMRYTHSHMHRVVVLSNGERNIDIVVSVTSVALSPIFHFHSTAVMNFVSADTIYCSYPRLTFRHLSLVNASVLYYGGHMDDIVDTMRKYMGRGFEYV</sequence>
<dbReference type="HOGENOM" id="CLU_068912_0_1_1"/>
<dbReference type="EMBL" id="KN833690">
    <property type="protein sequence ID" value="KIK29099.1"/>
    <property type="molecule type" value="Genomic_DNA"/>
</dbReference>
<protein>
    <submittedName>
        <fullName evidence="1">Uncharacterized protein</fullName>
    </submittedName>
</protein>
<reference evidence="1 2" key="1">
    <citation type="submission" date="2014-04" db="EMBL/GenBank/DDBJ databases">
        <authorList>
            <consortium name="DOE Joint Genome Institute"/>
            <person name="Kuo A."/>
            <person name="Kohler A."/>
            <person name="Costa M.D."/>
            <person name="Nagy L.G."/>
            <person name="Floudas D."/>
            <person name="Copeland A."/>
            <person name="Barry K.W."/>
            <person name="Cichocki N."/>
            <person name="Veneault-Fourrey C."/>
            <person name="LaButti K."/>
            <person name="Lindquist E.A."/>
            <person name="Lipzen A."/>
            <person name="Lundell T."/>
            <person name="Morin E."/>
            <person name="Murat C."/>
            <person name="Sun H."/>
            <person name="Tunlid A."/>
            <person name="Henrissat B."/>
            <person name="Grigoriev I.V."/>
            <person name="Hibbett D.S."/>
            <person name="Martin F."/>
            <person name="Nordberg H.P."/>
            <person name="Cantor M.N."/>
            <person name="Hua S.X."/>
        </authorList>
    </citation>
    <scope>NUCLEOTIDE SEQUENCE [LARGE SCALE GENOMIC DNA]</scope>
    <source>
        <strain evidence="1 2">441</strain>
    </source>
</reference>
<dbReference type="AlphaFoldDB" id="A0A0C9ZSX1"/>
<evidence type="ECO:0000313" key="1">
    <source>
        <dbReference type="EMBL" id="KIK29099.1"/>
    </source>
</evidence>
<dbReference type="Proteomes" id="UP000054018">
    <property type="component" value="Unassembled WGS sequence"/>
</dbReference>
<accession>A0A0C9ZSX1</accession>
<evidence type="ECO:0000313" key="2">
    <source>
        <dbReference type="Proteomes" id="UP000054018"/>
    </source>
</evidence>
<dbReference type="OrthoDB" id="3183574at2759"/>